<organism evidence="1 2">
    <name type="scientific">Clonorchis sinensis</name>
    <name type="common">Chinese liver fluke</name>
    <dbReference type="NCBI Taxonomy" id="79923"/>
    <lineage>
        <taxon>Eukaryota</taxon>
        <taxon>Metazoa</taxon>
        <taxon>Spiralia</taxon>
        <taxon>Lophotrochozoa</taxon>
        <taxon>Platyhelminthes</taxon>
        <taxon>Trematoda</taxon>
        <taxon>Digenea</taxon>
        <taxon>Opisthorchiida</taxon>
        <taxon>Opisthorchiata</taxon>
        <taxon>Opisthorchiidae</taxon>
        <taxon>Clonorchis</taxon>
    </lineage>
</organism>
<gene>
    <name evidence="1" type="ORF">CSKR_108976</name>
</gene>
<reference evidence="1 2" key="1">
    <citation type="journal article" date="2018" name="Biotechnol. Adv.">
        <title>Improved genomic resources and new bioinformatic workflow for the carcinogenic parasite Clonorchis sinensis: Biotechnological implications.</title>
        <authorList>
            <person name="Wang D."/>
            <person name="Korhonen P.K."/>
            <person name="Gasser R.B."/>
            <person name="Young N.D."/>
        </authorList>
    </citation>
    <scope>NUCLEOTIDE SEQUENCE [LARGE SCALE GENOMIC DNA]</scope>
    <source>
        <strain evidence="1">Cs-k2</strain>
    </source>
</reference>
<proteinExistence type="predicted"/>
<sequence length="133" mass="14916">MYRDTLNRRNTLFTRTPHINKKATKHCCAPSHSKVVSASPGLLKWLERESTDRNVRGSNPTSASRLPLSTLWQPGSISALVLPSRDMAARHRKATRKYGKASNPIADFCKTVLSHSVSGGFELTDHLYLFFTF</sequence>
<dbReference type="InParanoid" id="A0A419PQD8"/>
<reference evidence="1 2" key="2">
    <citation type="journal article" date="2021" name="Genomics">
        <title>High-quality reference genome for Clonorchis sinensis.</title>
        <authorList>
            <person name="Young N.D."/>
            <person name="Stroehlein A.J."/>
            <person name="Kinkar L."/>
            <person name="Wang T."/>
            <person name="Sohn W.M."/>
            <person name="Chang B.C.H."/>
            <person name="Kaur P."/>
            <person name="Weisz D."/>
            <person name="Dudchenko O."/>
            <person name="Aiden E.L."/>
            <person name="Korhonen P.K."/>
            <person name="Gasser R.B."/>
        </authorList>
    </citation>
    <scope>NUCLEOTIDE SEQUENCE [LARGE SCALE GENOMIC DNA]</scope>
    <source>
        <strain evidence="1">Cs-k2</strain>
    </source>
</reference>
<dbReference type="Proteomes" id="UP000286415">
    <property type="component" value="Unassembled WGS sequence"/>
</dbReference>
<dbReference type="OrthoDB" id="10051416at2759"/>
<protein>
    <submittedName>
        <fullName evidence="1">Uncharacterized protein</fullName>
    </submittedName>
</protein>
<evidence type="ECO:0000313" key="2">
    <source>
        <dbReference type="Proteomes" id="UP000286415"/>
    </source>
</evidence>
<accession>A0A419PQD8</accession>
<evidence type="ECO:0000313" key="1">
    <source>
        <dbReference type="EMBL" id="KAG5450719.1"/>
    </source>
</evidence>
<dbReference type="AlphaFoldDB" id="A0A419PQD8"/>
<dbReference type="EMBL" id="NIRI02000042">
    <property type="protein sequence ID" value="KAG5450719.1"/>
    <property type="molecule type" value="Genomic_DNA"/>
</dbReference>
<comment type="caution">
    <text evidence="1">The sequence shown here is derived from an EMBL/GenBank/DDBJ whole genome shotgun (WGS) entry which is preliminary data.</text>
</comment>
<name>A0A419PQD8_CLOSI</name>
<keyword evidence="2" id="KW-1185">Reference proteome</keyword>